<organism evidence="5 6">
    <name type="scientific">Zingiber officinale</name>
    <name type="common">Ginger</name>
    <name type="synonym">Amomum zingiber</name>
    <dbReference type="NCBI Taxonomy" id="94328"/>
    <lineage>
        <taxon>Eukaryota</taxon>
        <taxon>Viridiplantae</taxon>
        <taxon>Streptophyta</taxon>
        <taxon>Embryophyta</taxon>
        <taxon>Tracheophyta</taxon>
        <taxon>Spermatophyta</taxon>
        <taxon>Magnoliopsida</taxon>
        <taxon>Liliopsida</taxon>
        <taxon>Zingiberales</taxon>
        <taxon>Zingiberaceae</taxon>
        <taxon>Zingiber</taxon>
    </lineage>
</organism>
<accession>A0A8J5KJZ7</accession>
<dbReference type="InterPro" id="IPR012677">
    <property type="entry name" value="Nucleotide-bd_a/b_plait_sf"/>
</dbReference>
<dbReference type="Pfam" id="PF00076">
    <property type="entry name" value="RRM_1"/>
    <property type="match status" value="1"/>
</dbReference>
<sequence length="223" mass="24831">MVTRDPSAWLPLALSMNATPAGYYHPPTSTGYYHSPPTSSRHPYYSLPPVQASPPSHRAPPLPYSRTPLPPLRQSHHSPPYALHRTPPYGAAYAASGELPSFDEVRTLFVAGLPGDVKVREVYNLFREFPGFWTLTSEFKAYVFSVFTDQQSALAAMHSLNGLVFDIERELSIHMILRNQILGPNAQEQALMSVILHIGMTDNYLVPLTAATNNWLMIQSTII</sequence>
<evidence type="ECO:0000256" key="3">
    <source>
        <dbReference type="SAM" id="MobiDB-lite"/>
    </source>
</evidence>
<dbReference type="Gene3D" id="3.30.70.330">
    <property type="match status" value="1"/>
</dbReference>
<feature type="domain" description="RRM" evidence="4">
    <location>
        <begin position="106"/>
        <end position="178"/>
    </location>
</feature>
<evidence type="ECO:0000313" key="5">
    <source>
        <dbReference type="EMBL" id="KAG6482522.1"/>
    </source>
</evidence>
<dbReference type="AlphaFoldDB" id="A0A8J5KJZ7"/>
<dbReference type="SUPFAM" id="SSF54928">
    <property type="entry name" value="RNA-binding domain, RBD"/>
    <property type="match status" value="1"/>
</dbReference>
<dbReference type="InterPro" id="IPR035979">
    <property type="entry name" value="RBD_domain_sf"/>
</dbReference>
<dbReference type="InterPro" id="IPR000504">
    <property type="entry name" value="RRM_dom"/>
</dbReference>
<evidence type="ECO:0000259" key="4">
    <source>
        <dbReference type="PROSITE" id="PS50102"/>
    </source>
</evidence>
<dbReference type="PANTHER" id="PTHR10501">
    <property type="entry name" value="U1 SMALL NUCLEAR RIBONUCLEOPROTEIN A/U2 SMALL NUCLEAR RIBONUCLEOPROTEIN B"/>
    <property type="match status" value="1"/>
</dbReference>
<dbReference type="EMBL" id="JACMSC010000016">
    <property type="protein sequence ID" value="KAG6482522.1"/>
    <property type="molecule type" value="Genomic_DNA"/>
</dbReference>
<keyword evidence="1 2" id="KW-0694">RNA-binding</keyword>
<keyword evidence="6" id="KW-1185">Reference proteome</keyword>
<evidence type="ECO:0000313" key="6">
    <source>
        <dbReference type="Proteomes" id="UP000734854"/>
    </source>
</evidence>
<evidence type="ECO:0000256" key="2">
    <source>
        <dbReference type="PROSITE-ProRule" id="PRU00176"/>
    </source>
</evidence>
<comment type="caution">
    <text evidence="5">The sequence shown here is derived from an EMBL/GenBank/DDBJ whole genome shotgun (WGS) entry which is preliminary data.</text>
</comment>
<evidence type="ECO:0000256" key="1">
    <source>
        <dbReference type="ARBA" id="ARBA00022884"/>
    </source>
</evidence>
<reference evidence="5 6" key="1">
    <citation type="submission" date="2020-08" db="EMBL/GenBank/DDBJ databases">
        <title>Plant Genome Project.</title>
        <authorList>
            <person name="Zhang R.-G."/>
        </authorList>
    </citation>
    <scope>NUCLEOTIDE SEQUENCE [LARGE SCALE GENOMIC DNA]</scope>
    <source>
        <tissue evidence="5">Rhizome</tissue>
    </source>
</reference>
<protein>
    <recommendedName>
        <fullName evidence="4">RRM domain-containing protein</fullName>
    </recommendedName>
</protein>
<feature type="region of interest" description="Disordered" evidence="3">
    <location>
        <begin position="44"/>
        <end position="79"/>
    </location>
</feature>
<dbReference type="Proteomes" id="UP000734854">
    <property type="component" value="Unassembled WGS sequence"/>
</dbReference>
<dbReference type="GO" id="GO:0003723">
    <property type="term" value="F:RNA binding"/>
    <property type="evidence" value="ECO:0007669"/>
    <property type="project" value="UniProtKB-UniRule"/>
</dbReference>
<name>A0A8J5KJZ7_ZINOF</name>
<dbReference type="PROSITE" id="PS50102">
    <property type="entry name" value="RRM"/>
    <property type="match status" value="1"/>
</dbReference>
<proteinExistence type="predicted"/>
<feature type="compositionally biased region" description="Pro residues" evidence="3">
    <location>
        <begin position="57"/>
        <end position="71"/>
    </location>
</feature>
<gene>
    <name evidence="5" type="ORF">ZIOFF_059153</name>
</gene>